<accession>A0A0D0DSE1</accession>
<reference evidence="3 4" key="1">
    <citation type="submission" date="2014-04" db="EMBL/GenBank/DDBJ databases">
        <authorList>
            <consortium name="DOE Joint Genome Institute"/>
            <person name="Kuo A."/>
            <person name="Kohler A."/>
            <person name="Jargeat P."/>
            <person name="Nagy L.G."/>
            <person name="Floudas D."/>
            <person name="Copeland A."/>
            <person name="Barry K.W."/>
            <person name="Cichocki N."/>
            <person name="Veneault-Fourrey C."/>
            <person name="LaButti K."/>
            <person name="Lindquist E.A."/>
            <person name="Lipzen A."/>
            <person name="Lundell T."/>
            <person name="Morin E."/>
            <person name="Murat C."/>
            <person name="Sun H."/>
            <person name="Tunlid A."/>
            <person name="Henrissat B."/>
            <person name="Grigoriev I.V."/>
            <person name="Hibbett D.S."/>
            <person name="Martin F."/>
            <person name="Nordberg H.P."/>
            <person name="Cantor M.N."/>
            <person name="Hua S.X."/>
        </authorList>
    </citation>
    <scope>NUCLEOTIDE SEQUENCE [LARGE SCALE GENOMIC DNA]</scope>
    <source>
        <strain evidence="3 4">Ve08.2h10</strain>
    </source>
</reference>
<evidence type="ECO:0000313" key="4">
    <source>
        <dbReference type="Proteomes" id="UP000054538"/>
    </source>
</evidence>
<evidence type="ECO:0000256" key="1">
    <source>
        <dbReference type="SAM" id="MobiDB-lite"/>
    </source>
</evidence>
<protein>
    <recommendedName>
        <fullName evidence="2">DUF4187 domain-containing protein</fullName>
    </recommendedName>
</protein>
<dbReference type="SMART" id="SM01173">
    <property type="entry name" value="DUF4187"/>
    <property type="match status" value="1"/>
</dbReference>
<feature type="compositionally biased region" description="Basic and acidic residues" evidence="1">
    <location>
        <begin position="201"/>
        <end position="223"/>
    </location>
</feature>
<proteinExistence type="predicted"/>
<organism evidence="3 4">
    <name type="scientific">Paxillus rubicundulus Ve08.2h10</name>
    <dbReference type="NCBI Taxonomy" id="930991"/>
    <lineage>
        <taxon>Eukaryota</taxon>
        <taxon>Fungi</taxon>
        <taxon>Dikarya</taxon>
        <taxon>Basidiomycota</taxon>
        <taxon>Agaricomycotina</taxon>
        <taxon>Agaricomycetes</taxon>
        <taxon>Agaricomycetidae</taxon>
        <taxon>Boletales</taxon>
        <taxon>Paxilineae</taxon>
        <taxon>Paxillaceae</taxon>
        <taxon>Paxillus</taxon>
    </lineage>
</organism>
<dbReference type="OrthoDB" id="786951at2759"/>
<dbReference type="Proteomes" id="UP000054538">
    <property type="component" value="Unassembled WGS sequence"/>
</dbReference>
<feature type="domain" description="DUF4187" evidence="2">
    <location>
        <begin position="354"/>
        <end position="408"/>
    </location>
</feature>
<name>A0A0D0DSE1_9AGAM</name>
<dbReference type="PANTHER" id="PTHR21032:SF0">
    <property type="entry name" value="G PATCH DOMAIN-CONTAINING PROTEIN 11"/>
    <property type="match status" value="1"/>
</dbReference>
<dbReference type="PANTHER" id="PTHR21032">
    <property type="entry name" value="G PATCH DOMAIN-CONTAINING PROTEIN 11"/>
    <property type="match status" value="1"/>
</dbReference>
<sequence length="409" mass="45864">MAFDDPVYAPIDMKTLWFTTSMLANLVFMHAYEEDDYLSDKFLAETTATSSHLKTYAQRRQEALKQSRIKNEQNRLKSQRQREHESRVEGLSKSLFERAKEDKDGGENKALGIMMKMGFKIGQSLGKADDSLPKEMVPLPGQSGPPKDTRIGTRESSPSAETSVASGKSTHKVEPLPLSTWSGKQGIGSGKRARSPGASDRLAKMAKMAEEASNESFRDRSRREYEEKRAEARLAPAQRTCMTLDEKAEITVSTVAIGCYAVNTSPLLDHFQFNVLWLNPNDTDSIPKGLTDALSEYTQLISPVAVLGQSNEVTRLRNQMRADALLPVCGDEDDDVLIDNSNATQREDFLSETVEEAAYFLRLGPRDRLSLVITYLRDKYAYCFWCGTQYEDESDLQENCPGPDEEDHD</sequence>
<dbReference type="HOGENOM" id="CLU_046724_1_0_1"/>
<dbReference type="InterPro" id="IPR025239">
    <property type="entry name" value="DUF4187"/>
</dbReference>
<evidence type="ECO:0000313" key="3">
    <source>
        <dbReference type="EMBL" id="KIK90991.1"/>
    </source>
</evidence>
<reference evidence="4" key="2">
    <citation type="submission" date="2015-01" db="EMBL/GenBank/DDBJ databases">
        <title>Evolutionary Origins and Diversification of the Mycorrhizal Mutualists.</title>
        <authorList>
            <consortium name="DOE Joint Genome Institute"/>
            <consortium name="Mycorrhizal Genomics Consortium"/>
            <person name="Kohler A."/>
            <person name="Kuo A."/>
            <person name="Nagy L.G."/>
            <person name="Floudas D."/>
            <person name="Copeland A."/>
            <person name="Barry K.W."/>
            <person name="Cichocki N."/>
            <person name="Veneault-Fourrey C."/>
            <person name="LaButti K."/>
            <person name="Lindquist E.A."/>
            <person name="Lipzen A."/>
            <person name="Lundell T."/>
            <person name="Morin E."/>
            <person name="Murat C."/>
            <person name="Riley R."/>
            <person name="Ohm R."/>
            <person name="Sun H."/>
            <person name="Tunlid A."/>
            <person name="Henrissat B."/>
            <person name="Grigoriev I.V."/>
            <person name="Hibbett D.S."/>
            <person name="Martin F."/>
        </authorList>
    </citation>
    <scope>NUCLEOTIDE SEQUENCE [LARGE SCALE GENOMIC DNA]</scope>
    <source>
        <strain evidence="4">Ve08.2h10</strain>
    </source>
</reference>
<dbReference type="AlphaFoldDB" id="A0A0D0DSE1"/>
<gene>
    <name evidence="3" type="ORF">PAXRUDRAFT_14034</name>
</gene>
<evidence type="ECO:0000259" key="2">
    <source>
        <dbReference type="SMART" id="SM01173"/>
    </source>
</evidence>
<dbReference type="GO" id="GO:0000776">
    <property type="term" value="C:kinetochore"/>
    <property type="evidence" value="ECO:0007669"/>
    <property type="project" value="TreeGrafter"/>
</dbReference>
<dbReference type="InParanoid" id="A0A0D0DSE1"/>
<keyword evidence="4" id="KW-1185">Reference proteome</keyword>
<dbReference type="Pfam" id="PF13821">
    <property type="entry name" value="DUF4187"/>
    <property type="match status" value="1"/>
</dbReference>
<dbReference type="InterPro" id="IPR039249">
    <property type="entry name" value="GPATCH11"/>
</dbReference>
<dbReference type="EMBL" id="KN825442">
    <property type="protein sequence ID" value="KIK90991.1"/>
    <property type="molecule type" value="Genomic_DNA"/>
</dbReference>
<feature type="compositionally biased region" description="Polar residues" evidence="1">
    <location>
        <begin position="154"/>
        <end position="168"/>
    </location>
</feature>
<feature type="region of interest" description="Disordered" evidence="1">
    <location>
        <begin position="125"/>
        <end position="223"/>
    </location>
</feature>
<feature type="region of interest" description="Disordered" evidence="1">
    <location>
        <begin position="64"/>
        <end position="107"/>
    </location>
</feature>
<dbReference type="STRING" id="930991.A0A0D0DSE1"/>